<proteinExistence type="predicted"/>
<dbReference type="EMBL" id="CAJVPU010005975">
    <property type="protein sequence ID" value="CAG8554985.1"/>
    <property type="molecule type" value="Genomic_DNA"/>
</dbReference>
<organism evidence="1 2">
    <name type="scientific">Dentiscutata heterogama</name>
    <dbReference type="NCBI Taxonomy" id="1316150"/>
    <lineage>
        <taxon>Eukaryota</taxon>
        <taxon>Fungi</taxon>
        <taxon>Fungi incertae sedis</taxon>
        <taxon>Mucoromycota</taxon>
        <taxon>Glomeromycotina</taxon>
        <taxon>Glomeromycetes</taxon>
        <taxon>Diversisporales</taxon>
        <taxon>Gigasporaceae</taxon>
        <taxon>Dentiscutata</taxon>
    </lineage>
</organism>
<comment type="caution">
    <text evidence="1">The sequence shown here is derived from an EMBL/GenBank/DDBJ whole genome shotgun (WGS) entry which is preliminary data.</text>
</comment>
<evidence type="ECO:0000313" key="2">
    <source>
        <dbReference type="Proteomes" id="UP000789702"/>
    </source>
</evidence>
<protein>
    <submittedName>
        <fullName evidence="1">5349_t:CDS:1</fullName>
    </submittedName>
</protein>
<gene>
    <name evidence="1" type="ORF">DHETER_LOCUS5393</name>
</gene>
<accession>A0ACA9LYJ5</accession>
<name>A0ACA9LYJ5_9GLOM</name>
<sequence length="64" mass="7481">MANAYLWSAHVSEKLEFCKFEVKPYHWFRIKILYIISAGNTDCPWCTNEIQTIEHFAIDVGTAE</sequence>
<keyword evidence="2" id="KW-1185">Reference proteome</keyword>
<evidence type="ECO:0000313" key="1">
    <source>
        <dbReference type="EMBL" id="CAG8554985.1"/>
    </source>
</evidence>
<dbReference type="Proteomes" id="UP000789702">
    <property type="component" value="Unassembled WGS sequence"/>
</dbReference>
<reference evidence="1" key="1">
    <citation type="submission" date="2021-06" db="EMBL/GenBank/DDBJ databases">
        <authorList>
            <person name="Kallberg Y."/>
            <person name="Tangrot J."/>
            <person name="Rosling A."/>
        </authorList>
    </citation>
    <scope>NUCLEOTIDE SEQUENCE</scope>
    <source>
        <strain evidence="1">IL203A</strain>
    </source>
</reference>